<dbReference type="EMBL" id="JAAEBW010000005">
    <property type="protein sequence ID" value="MBM1195765.1"/>
    <property type="molecule type" value="Genomic_DNA"/>
</dbReference>
<dbReference type="PANTHER" id="PTHR33420">
    <property type="entry name" value="FIMBRIAL SUBUNIT ELFA-RELATED"/>
    <property type="match status" value="1"/>
</dbReference>
<dbReference type="InterPro" id="IPR036937">
    <property type="entry name" value="Adhesion_dom_fimbrial_sf"/>
</dbReference>
<dbReference type="Pfam" id="PF00419">
    <property type="entry name" value="Fimbrial"/>
    <property type="match status" value="1"/>
</dbReference>
<dbReference type="InterPro" id="IPR050263">
    <property type="entry name" value="Bact_Fimbrial_Adh_Pro"/>
</dbReference>
<dbReference type="Proteomes" id="UP000809529">
    <property type="component" value="Unassembled WGS sequence"/>
</dbReference>
<accession>A0ABS1ZH22</accession>
<comment type="caution">
    <text evidence="3">The sequence shown here is derived from an EMBL/GenBank/DDBJ whole genome shotgun (WGS) entry which is preliminary data.</text>
</comment>
<reference evidence="3 4" key="1">
    <citation type="submission" date="2020-01" db="EMBL/GenBank/DDBJ databases">
        <title>Comparative genomics of meat spoilage bacteria.</title>
        <authorList>
            <person name="Hilgarth M."/>
            <person name="Vogel R.F."/>
        </authorList>
    </citation>
    <scope>NUCLEOTIDE SEQUENCE [LARGE SCALE GENOMIC DNA]</scope>
    <source>
        <strain evidence="3 4">TMW2.2077</strain>
    </source>
</reference>
<evidence type="ECO:0000313" key="4">
    <source>
        <dbReference type="Proteomes" id="UP000809529"/>
    </source>
</evidence>
<dbReference type="Gene3D" id="2.60.40.1090">
    <property type="entry name" value="Fimbrial-type adhesion domain"/>
    <property type="match status" value="1"/>
</dbReference>
<gene>
    <name evidence="3" type="ORF">GYN02_11365</name>
</gene>
<sequence>MKVKTLAGAIMAVTLVATSAGAMAENQGNGVITFKGSIINAPCSIAQDSQFQTVEMAQVANVALRDGGQSRPTPFRIELLGCELGVLKSATATFTGSPAANTDLLALRGTARGASLAIADQNGTLIPLGSESPAQTLSNGDTFLAFSAYLQGDRAPGTPGVGDEPGTPGAAAEITPGDFETFANFTLAYQ</sequence>
<proteinExistence type="predicted"/>
<feature type="signal peptide" evidence="1">
    <location>
        <begin position="1"/>
        <end position="24"/>
    </location>
</feature>
<protein>
    <submittedName>
        <fullName evidence="3">Fimbrial protein</fullName>
    </submittedName>
</protein>
<dbReference type="PANTHER" id="PTHR33420:SF26">
    <property type="entry name" value="FIMBRIAL SUBUNIT"/>
    <property type="match status" value="1"/>
</dbReference>
<dbReference type="InterPro" id="IPR008966">
    <property type="entry name" value="Adhesion_dom_sf"/>
</dbReference>
<keyword evidence="1" id="KW-0732">Signal</keyword>
<evidence type="ECO:0000313" key="3">
    <source>
        <dbReference type="EMBL" id="MBM1195765.1"/>
    </source>
</evidence>
<name>A0ABS1ZH22_9PSED</name>
<organism evidence="3 4">
    <name type="scientific">Pseudomonas weihenstephanensis</name>
    <dbReference type="NCBI Taxonomy" id="1608994"/>
    <lineage>
        <taxon>Bacteria</taxon>
        <taxon>Pseudomonadati</taxon>
        <taxon>Pseudomonadota</taxon>
        <taxon>Gammaproteobacteria</taxon>
        <taxon>Pseudomonadales</taxon>
        <taxon>Pseudomonadaceae</taxon>
        <taxon>Pseudomonas</taxon>
    </lineage>
</organism>
<dbReference type="SUPFAM" id="SSF49401">
    <property type="entry name" value="Bacterial adhesins"/>
    <property type="match status" value="1"/>
</dbReference>
<evidence type="ECO:0000259" key="2">
    <source>
        <dbReference type="Pfam" id="PF00419"/>
    </source>
</evidence>
<evidence type="ECO:0000256" key="1">
    <source>
        <dbReference type="SAM" id="SignalP"/>
    </source>
</evidence>
<feature type="chain" id="PRO_5045604916" evidence="1">
    <location>
        <begin position="25"/>
        <end position="190"/>
    </location>
</feature>
<feature type="domain" description="Fimbrial-type adhesion" evidence="2">
    <location>
        <begin position="32"/>
        <end position="152"/>
    </location>
</feature>
<dbReference type="InterPro" id="IPR000259">
    <property type="entry name" value="Adhesion_dom_fimbrial"/>
</dbReference>
<keyword evidence="4" id="KW-1185">Reference proteome</keyword>
<dbReference type="RefSeq" id="WP_059762749.1">
    <property type="nucleotide sequence ID" value="NZ_JAAEBW010000005.1"/>
</dbReference>